<dbReference type="InterPro" id="IPR001647">
    <property type="entry name" value="HTH_TetR"/>
</dbReference>
<dbReference type="AlphaFoldDB" id="A0A5Q5BMX3"/>
<dbReference type="SUPFAM" id="SSF46689">
    <property type="entry name" value="Homeodomain-like"/>
    <property type="match status" value="1"/>
</dbReference>
<dbReference type="KEGG" id="mmc:Mmcs_3570"/>
<gene>
    <name evidence="4" type="ordered locus">Mmcs_3570</name>
</gene>
<accession>A0A5Q5BMX3</accession>
<dbReference type="PROSITE" id="PS50977">
    <property type="entry name" value="HTH_TETR_2"/>
    <property type="match status" value="1"/>
</dbReference>
<feature type="DNA-binding region" description="H-T-H motif" evidence="2">
    <location>
        <begin position="33"/>
        <end position="52"/>
    </location>
</feature>
<dbReference type="InterPro" id="IPR009057">
    <property type="entry name" value="Homeodomain-like_sf"/>
</dbReference>
<evidence type="ECO:0000259" key="3">
    <source>
        <dbReference type="PROSITE" id="PS50977"/>
    </source>
</evidence>
<dbReference type="EMBL" id="CP000384">
    <property type="protein sequence ID" value="ABG09677.1"/>
    <property type="molecule type" value="Genomic_DNA"/>
</dbReference>
<reference evidence="4" key="1">
    <citation type="submission" date="2006-06" db="EMBL/GenBank/DDBJ databases">
        <title>Complete sequence of chromosome of Mycobacterium sp. MCS.</title>
        <authorList>
            <consortium name="US DOE Joint Genome Institute"/>
            <person name="Copeland A."/>
            <person name="Lucas S."/>
            <person name="Lapidus A."/>
            <person name="Barry K."/>
            <person name="Detter J.C."/>
            <person name="Glavina del Rio T."/>
            <person name="Hammon N."/>
            <person name="Israni S."/>
            <person name="Dalin E."/>
            <person name="Tice H."/>
            <person name="Pitluck S."/>
            <person name="Martinez M."/>
            <person name="Schmutz J."/>
            <person name="Larimer F."/>
            <person name="Land M."/>
            <person name="Hauser L."/>
            <person name="Kyrpides N."/>
            <person name="Kim E."/>
            <person name="Miller C.D."/>
            <person name="Hughes J.E."/>
            <person name="Anderson A.J."/>
            <person name="Sims R.C."/>
            <person name="Richardson P."/>
        </authorList>
    </citation>
    <scope>NUCLEOTIDE SEQUENCE [LARGE SCALE GENOMIC DNA]</scope>
    <source>
        <strain evidence="4">MCS</strain>
    </source>
</reference>
<keyword evidence="1 2" id="KW-0238">DNA-binding</keyword>
<evidence type="ECO:0000313" key="4">
    <source>
        <dbReference type="EMBL" id="ABG09677.1"/>
    </source>
</evidence>
<evidence type="ECO:0000256" key="1">
    <source>
        <dbReference type="ARBA" id="ARBA00023125"/>
    </source>
</evidence>
<sequence>MNRRPNRRGQATREAMLDAALRTLATGDATAASANRIAKDAGATWGAVKYQFGDIDGLWAAVLARTAERRGQLAPALFARTLIGRSSTTPEAPLRARVAAIIDVLFDGLSAPDSRAIETLRAALPRDGAELERLYPRTAAELQSWGQSWIAACQTAFADVDVDPERVREVASFIPGAMRGLVSERQLGSYYDLDLARRGLTNAIVTYLQPARGSVPGAD</sequence>
<feature type="domain" description="HTH tetR-type" evidence="3">
    <location>
        <begin position="10"/>
        <end position="70"/>
    </location>
</feature>
<proteinExistence type="predicted"/>
<dbReference type="GO" id="GO:0003677">
    <property type="term" value="F:DNA binding"/>
    <property type="evidence" value="ECO:0007669"/>
    <property type="project" value="UniProtKB-UniRule"/>
</dbReference>
<protein>
    <submittedName>
        <fullName evidence="4">Putative transcriptional regulator, TetR family</fullName>
    </submittedName>
</protein>
<name>A0A5Q5BMX3_MYCSS</name>
<evidence type="ECO:0000256" key="2">
    <source>
        <dbReference type="PROSITE-ProRule" id="PRU00335"/>
    </source>
</evidence>
<dbReference type="Gene3D" id="1.10.357.10">
    <property type="entry name" value="Tetracycline Repressor, domain 2"/>
    <property type="match status" value="1"/>
</dbReference>
<organism evidence="4">
    <name type="scientific">Mycobacterium sp. (strain MCS)</name>
    <dbReference type="NCBI Taxonomy" id="164756"/>
    <lineage>
        <taxon>Bacteria</taxon>
        <taxon>Bacillati</taxon>
        <taxon>Actinomycetota</taxon>
        <taxon>Actinomycetes</taxon>
        <taxon>Mycobacteriales</taxon>
        <taxon>Mycobacteriaceae</taxon>
        <taxon>Mycobacterium</taxon>
    </lineage>
</organism>